<keyword evidence="10" id="KW-1267">Proteomics identification</keyword>
<dbReference type="EMBL" id="ABJB010411495">
    <property type="status" value="NOT_ANNOTATED_CDS"/>
    <property type="molecule type" value="Genomic_DNA"/>
</dbReference>
<dbReference type="AlphaFoldDB" id="B7P839"/>
<dbReference type="Pfam" id="PF08766">
    <property type="entry name" value="DEK_C"/>
    <property type="match status" value="1"/>
</dbReference>
<dbReference type="PANTHER" id="PTHR13468:SF1">
    <property type="entry name" value="PROTEIN DEK"/>
    <property type="match status" value="1"/>
</dbReference>
<dbReference type="EMBL" id="DS655281">
    <property type="protein sequence ID" value="EEC02761.1"/>
    <property type="molecule type" value="Genomic_DNA"/>
</dbReference>
<evidence type="ECO:0007829" key="10">
    <source>
        <dbReference type="PeptideAtlas" id="B7P839"/>
    </source>
</evidence>
<dbReference type="EnsemblMetazoa" id="ISCW001850-RA">
    <property type="protein sequence ID" value="ISCW001850-PA"/>
    <property type="gene ID" value="ISCW001850"/>
</dbReference>
<dbReference type="GO" id="GO:0006325">
    <property type="term" value="P:chromatin organization"/>
    <property type="evidence" value="ECO:0007669"/>
    <property type="project" value="UniProtKB-KW"/>
</dbReference>
<evidence type="ECO:0000256" key="2">
    <source>
        <dbReference type="ARBA" id="ARBA00022853"/>
    </source>
</evidence>
<feature type="region of interest" description="Disordered" evidence="5">
    <location>
        <begin position="67"/>
        <end position="153"/>
    </location>
</feature>
<keyword evidence="4" id="KW-0539">Nucleus</keyword>
<evidence type="ECO:0000259" key="6">
    <source>
        <dbReference type="PROSITE" id="PS51998"/>
    </source>
</evidence>
<evidence type="ECO:0000256" key="1">
    <source>
        <dbReference type="ARBA" id="ARBA00004123"/>
    </source>
</evidence>
<dbReference type="InterPro" id="IPR014876">
    <property type="entry name" value="DEK_C"/>
</dbReference>
<evidence type="ECO:0000256" key="5">
    <source>
        <dbReference type="SAM" id="MobiDB-lite"/>
    </source>
</evidence>
<comment type="subcellular location">
    <subcellularLocation>
        <location evidence="1">Nucleus</location>
    </subcellularLocation>
</comment>
<feature type="compositionally biased region" description="Acidic residues" evidence="5">
    <location>
        <begin position="116"/>
        <end position="125"/>
    </location>
</feature>
<dbReference type="STRING" id="6945.B7P839"/>
<reference evidence="8" key="2">
    <citation type="submission" date="2020-05" db="UniProtKB">
        <authorList>
            <consortium name="EnsemblMetazoa"/>
        </authorList>
    </citation>
    <scope>IDENTIFICATION</scope>
    <source>
        <strain evidence="8">wikel</strain>
    </source>
</reference>
<dbReference type="PANTHER" id="PTHR13468">
    <property type="entry name" value="DEK PROTEIN"/>
    <property type="match status" value="1"/>
</dbReference>
<dbReference type="VEuPathDB" id="VectorBase:ISCW001850"/>
<gene>
    <name evidence="7" type="ORF">IscW_ISCW001850</name>
</gene>
<dbReference type="InterPro" id="IPR044198">
    <property type="entry name" value="DEK"/>
</dbReference>
<dbReference type="HOGENOM" id="CLU_041060_1_1_1"/>
<keyword evidence="3" id="KW-0238">DNA-binding</keyword>
<keyword evidence="2" id="KW-0156">Chromatin regulator</keyword>
<feature type="compositionally biased region" description="Low complexity" evidence="5">
    <location>
        <begin position="75"/>
        <end position="86"/>
    </location>
</feature>
<dbReference type="PROSITE" id="PS51998">
    <property type="entry name" value="DEK_C"/>
    <property type="match status" value="1"/>
</dbReference>
<dbReference type="GO" id="GO:0003677">
    <property type="term" value="F:DNA binding"/>
    <property type="evidence" value="ECO:0007669"/>
    <property type="project" value="UniProtKB-KW"/>
</dbReference>
<accession>B7P839</accession>
<keyword evidence="9" id="KW-1185">Reference proteome</keyword>
<name>B7P839_IXOSC</name>
<evidence type="ECO:0000256" key="3">
    <source>
        <dbReference type="ARBA" id="ARBA00023125"/>
    </source>
</evidence>
<evidence type="ECO:0000313" key="8">
    <source>
        <dbReference type="EnsemblMetazoa" id="ISCW001850-PA"/>
    </source>
</evidence>
<dbReference type="VEuPathDB" id="VectorBase:ISCI001850"/>
<dbReference type="VEuPathDB" id="VectorBase:ISCP_033362"/>
<feature type="domain" description="DEK-C" evidence="6">
    <location>
        <begin position="148"/>
        <end position="204"/>
    </location>
</feature>
<sequence>MEIKKNLKKFSGFTFDKDSADYDKKKKALIKVTVKGQKEICGLLDLEKGGTVEERAERILLFLLCPEDNKKPLPGSAKKTGKAAASGEKRPARSKRTAAAKASKKVKEMGKVSDSGEGEEDDDDAAAASDKEQNNNPKTKRPTDGKAPPTEDDIKDLIKKILEGADLEEITMKKVINAVFEEYPGHDLSDKKEYIKTTVRSLIS</sequence>
<dbReference type="Proteomes" id="UP000001555">
    <property type="component" value="Unassembled WGS sequence"/>
</dbReference>
<proteinExistence type="evidence at protein level"/>
<dbReference type="SUPFAM" id="SSF109715">
    <property type="entry name" value="DEK C-terminal domain"/>
    <property type="match status" value="1"/>
</dbReference>
<dbReference type="EMBL" id="ABJB010574055">
    <property type="status" value="NOT_ANNOTATED_CDS"/>
    <property type="molecule type" value="Genomic_DNA"/>
</dbReference>
<dbReference type="InParanoid" id="B7P839"/>
<protein>
    <submittedName>
        <fullName evidence="7 8">DEK domain-containing protein, putative</fullName>
    </submittedName>
</protein>
<feature type="compositionally biased region" description="Basic residues" evidence="5">
    <location>
        <begin position="92"/>
        <end position="104"/>
    </location>
</feature>
<dbReference type="PaxDb" id="6945-B7P839"/>
<dbReference type="EMBL" id="ABJB010144156">
    <property type="status" value="NOT_ANNOTATED_CDS"/>
    <property type="molecule type" value="Genomic_DNA"/>
</dbReference>
<dbReference type="OrthoDB" id="10248551at2759"/>
<dbReference type="GO" id="GO:0005634">
    <property type="term" value="C:nucleus"/>
    <property type="evidence" value="ECO:0007669"/>
    <property type="project" value="UniProtKB-SubCell"/>
</dbReference>
<reference evidence="7 9" key="1">
    <citation type="submission" date="2008-03" db="EMBL/GenBank/DDBJ databases">
        <title>Annotation of Ixodes scapularis.</title>
        <authorList>
            <consortium name="Ixodes scapularis Genome Project Consortium"/>
            <person name="Caler E."/>
            <person name="Hannick L.I."/>
            <person name="Bidwell S."/>
            <person name="Joardar V."/>
            <person name="Thiagarajan M."/>
            <person name="Amedeo P."/>
            <person name="Galinsky K.J."/>
            <person name="Schobel S."/>
            <person name="Inman J."/>
            <person name="Hostetler J."/>
            <person name="Miller J."/>
            <person name="Hammond M."/>
            <person name="Megy K."/>
            <person name="Lawson D."/>
            <person name="Kodira C."/>
            <person name="Sutton G."/>
            <person name="Meyer J."/>
            <person name="Hill C.A."/>
            <person name="Birren B."/>
            <person name="Nene V."/>
            <person name="Collins F."/>
            <person name="Alarcon-Chaidez F."/>
            <person name="Wikel S."/>
            <person name="Strausberg R."/>
        </authorList>
    </citation>
    <scope>NUCLEOTIDE SEQUENCE [LARGE SCALE GENOMIC DNA]</scope>
    <source>
        <strain evidence="9">Wikel</strain>
        <strain evidence="7">Wikel colony</strain>
    </source>
</reference>
<evidence type="ECO:0000256" key="4">
    <source>
        <dbReference type="ARBA" id="ARBA00023242"/>
    </source>
</evidence>
<dbReference type="Gene3D" id="1.10.10.60">
    <property type="entry name" value="Homeodomain-like"/>
    <property type="match status" value="1"/>
</dbReference>
<evidence type="ECO:0000313" key="9">
    <source>
        <dbReference type="Proteomes" id="UP000001555"/>
    </source>
</evidence>
<organism>
    <name type="scientific">Ixodes scapularis</name>
    <name type="common">Black-legged tick</name>
    <name type="synonym">Deer tick</name>
    <dbReference type="NCBI Taxonomy" id="6945"/>
    <lineage>
        <taxon>Eukaryota</taxon>
        <taxon>Metazoa</taxon>
        <taxon>Ecdysozoa</taxon>
        <taxon>Arthropoda</taxon>
        <taxon>Chelicerata</taxon>
        <taxon>Arachnida</taxon>
        <taxon>Acari</taxon>
        <taxon>Parasitiformes</taxon>
        <taxon>Ixodida</taxon>
        <taxon>Ixodoidea</taxon>
        <taxon>Ixodidae</taxon>
        <taxon>Ixodinae</taxon>
        <taxon>Ixodes</taxon>
    </lineage>
</organism>
<evidence type="ECO:0000313" key="7">
    <source>
        <dbReference type="EMBL" id="EEC02761.1"/>
    </source>
</evidence>